<feature type="signal peptide" evidence="1">
    <location>
        <begin position="1"/>
        <end position="19"/>
    </location>
</feature>
<dbReference type="Pfam" id="PF14534">
    <property type="entry name" value="DUF4440"/>
    <property type="match status" value="1"/>
</dbReference>
<evidence type="ECO:0000259" key="2">
    <source>
        <dbReference type="Pfam" id="PF14534"/>
    </source>
</evidence>
<dbReference type="EMBL" id="JACHGW010000001">
    <property type="protein sequence ID" value="MBB6048923.1"/>
    <property type="molecule type" value="Genomic_DNA"/>
</dbReference>
<dbReference type="SUPFAM" id="SSF54427">
    <property type="entry name" value="NTF2-like"/>
    <property type="match status" value="1"/>
</dbReference>
<sequence length="155" mass="17023">MRTTLLFCAALVAPAPVFAQQAPAQKTPTRAEAIAATNEADTKRIDAMVKGDLAALETIFTKDLTYTHSSGKSDTKESLLEAMKTGATKYLAVTLSEKKHQVYGNTVIVTGLTEVKVKAGENEVAFKARFTEVWTRQKGEWRFAAWQTTRLPEAK</sequence>
<dbReference type="RefSeq" id="WP_184192545.1">
    <property type="nucleotide sequence ID" value="NZ_JACHGW010000001.1"/>
</dbReference>
<dbReference type="InterPro" id="IPR032710">
    <property type="entry name" value="NTF2-like_dom_sf"/>
</dbReference>
<feature type="chain" id="PRO_5030961990" evidence="1">
    <location>
        <begin position="20"/>
        <end position="155"/>
    </location>
</feature>
<keyword evidence="3" id="KW-0413">Isomerase</keyword>
<keyword evidence="4" id="KW-1185">Reference proteome</keyword>
<evidence type="ECO:0000313" key="3">
    <source>
        <dbReference type="EMBL" id="MBB6048923.1"/>
    </source>
</evidence>
<dbReference type="Proteomes" id="UP000520814">
    <property type="component" value="Unassembled WGS sequence"/>
</dbReference>
<comment type="caution">
    <text evidence="3">The sequence shown here is derived from an EMBL/GenBank/DDBJ whole genome shotgun (WGS) entry which is preliminary data.</text>
</comment>
<feature type="domain" description="DUF4440" evidence="2">
    <location>
        <begin position="40"/>
        <end position="142"/>
    </location>
</feature>
<evidence type="ECO:0000313" key="4">
    <source>
        <dbReference type="Proteomes" id="UP000520814"/>
    </source>
</evidence>
<dbReference type="AlphaFoldDB" id="A0A7W9SMY0"/>
<keyword evidence="1" id="KW-0732">Signal</keyword>
<evidence type="ECO:0000256" key="1">
    <source>
        <dbReference type="SAM" id="SignalP"/>
    </source>
</evidence>
<accession>A0A7W9SMY0</accession>
<protein>
    <submittedName>
        <fullName evidence="3">Ketosteroid isomerase-like protein</fullName>
    </submittedName>
</protein>
<dbReference type="GO" id="GO:0016853">
    <property type="term" value="F:isomerase activity"/>
    <property type="evidence" value="ECO:0007669"/>
    <property type="project" value="UniProtKB-KW"/>
</dbReference>
<gene>
    <name evidence="3" type="ORF">HNQ39_000685</name>
</gene>
<dbReference type="Gene3D" id="3.10.450.50">
    <property type="match status" value="1"/>
</dbReference>
<reference evidence="3 4" key="1">
    <citation type="submission" date="2020-08" db="EMBL/GenBank/DDBJ databases">
        <title>Genomic Encyclopedia of Type Strains, Phase IV (KMG-IV): sequencing the most valuable type-strain genomes for metagenomic binning, comparative biology and taxonomic classification.</title>
        <authorList>
            <person name="Goeker M."/>
        </authorList>
    </citation>
    <scope>NUCLEOTIDE SEQUENCE [LARGE SCALE GENOMIC DNA]</scope>
    <source>
        <strain evidence="3 4">DSM 23562</strain>
    </source>
</reference>
<proteinExistence type="predicted"/>
<organism evidence="3 4">
    <name type="scientific">Armatimonas rosea</name>
    <dbReference type="NCBI Taxonomy" id="685828"/>
    <lineage>
        <taxon>Bacteria</taxon>
        <taxon>Bacillati</taxon>
        <taxon>Armatimonadota</taxon>
        <taxon>Armatimonadia</taxon>
        <taxon>Armatimonadales</taxon>
        <taxon>Armatimonadaceae</taxon>
        <taxon>Armatimonas</taxon>
    </lineage>
</organism>
<dbReference type="InterPro" id="IPR027843">
    <property type="entry name" value="DUF4440"/>
</dbReference>
<name>A0A7W9SMY0_ARMRO</name>